<reference evidence="3" key="1">
    <citation type="submission" date="2021-02" db="EMBL/GenBank/DDBJ databases">
        <authorList>
            <person name="Dougan E. K."/>
            <person name="Rhodes N."/>
            <person name="Thang M."/>
            <person name="Chan C."/>
        </authorList>
    </citation>
    <scope>NUCLEOTIDE SEQUENCE</scope>
</reference>
<feature type="compositionally biased region" description="Basic and acidic residues" evidence="2">
    <location>
        <begin position="445"/>
        <end position="455"/>
    </location>
</feature>
<feature type="compositionally biased region" description="Basic and acidic residues" evidence="2">
    <location>
        <begin position="425"/>
        <end position="434"/>
    </location>
</feature>
<feature type="compositionally biased region" description="Basic and acidic residues" evidence="2">
    <location>
        <begin position="245"/>
        <end position="254"/>
    </location>
</feature>
<name>A0A812XU23_9DINO</name>
<feature type="region of interest" description="Disordered" evidence="2">
    <location>
        <begin position="71"/>
        <end position="125"/>
    </location>
</feature>
<accession>A0A812XU23</accession>
<dbReference type="AlphaFoldDB" id="A0A812XU23"/>
<evidence type="ECO:0000313" key="3">
    <source>
        <dbReference type="EMBL" id="CAE7741532.1"/>
    </source>
</evidence>
<dbReference type="Proteomes" id="UP000601435">
    <property type="component" value="Unassembled WGS sequence"/>
</dbReference>
<keyword evidence="4" id="KW-1185">Reference proteome</keyword>
<proteinExistence type="predicted"/>
<sequence>MYCREAEKALLITKYKEKFLGPQSLQAEAPNGDVLSVTEANVAQMDMDHEAVPAVEEDAMSSYSVSAYTTGSVPLDKRPAGAGAAPLSARAATPQKPPLTGSGALTARLPSNPVRSRDASDKPSSVLGDAAYLSAPVAPPALASIGEQHEEAVAAAPPGQDGLEWSVLDRLAAELHKQDNQRARQRELELKQKLRHDLDRQMADEKLKQERAKAEEQRYLQIQEEHSKIRAMELEARASARLRKIEATQKDRDGQLALIRSQRDEEKQRQQAERQELLDSLHRDMQRDRQDAEDRLKARRDQVHKDFAETAEASKVRKAKSDELALHEQQQVEAYEKLRAHREEKRREAAEKEAAQRKEIEKNAGLRAMAMQKMADDTELKAAAERAAKELAAERQEQATRKRLEDMKNQTQEYLLQQMKEKQLKKATEAEKARQLASAQAAEAKQLEAQEQERMARKKKMIHDHRKDLERQIAAHASDIGPQPQQCPSLEYLLLTAEARARHVPQVGVS</sequence>
<feature type="region of interest" description="Disordered" evidence="2">
    <location>
        <begin position="245"/>
        <end position="406"/>
    </location>
</feature>
<keyword evidence="1" id="KW-0175">Coiled coil</keyword>
<dbReference type="OrthoDB" id="439495at2759"/>
<feature type="compositionally biased region" description="Low complexity" evidence="2">
    <location>
        <begin position="435"/>
        <end position="444"/>
    </location>
</feature>
<feature type="compositionally biased region" description="Basic and acidic residues" evidence="2">
    <location>
        <begin position="261"/>
        <end position="326"/>
    </location>
</feature>
<evidence type="ECO:0000256" key="2">
    <source>
        <dbReference type="SAM" id="MobiDB-lite"/>
    </source>
</evidence>
<feature type="region of interest" description="Disordered" evidence="2">
    <location>
        <begin position="425"/>
        <end position="463"/>
    </location>
</feature>
<feature type="coiled-coil region" evidence="1">
    <location>
        <begin position="168"/>
        <end position="215"/>
    </location>
</feature>
<comment type="caution">
    <text evidence="3">The sequence shown here is derived from an EMBL/GenBank/DDBJ whole genome shotgun (WGS) entry which is preliminary data.</text>
</comment>
<evidence type="ECO:0000313" key="4">
    <source>
        <dbReference type="Proteomes" id="UP000601435"/>
    </source>
</evidence>
<feature type="compositionally biased region" description="Low complexity" evidence="2">
    <location>
        <begin position="80"/>
        <end position="92"/>
    </location>
</feature>
<dbReference type="EMBL" id="CAJNJA010037919">
    <property type="protein sequence ID" value="CAE7741532.1"/>
    <property type="molecule type" value="Genomic_DNA"/>
</dbReference>
<protein>
    <submittedName>
        <fullName evidence="3">Uncharacterized protein</fullName>
    </submittedName>
</protein>
<organism evidence="3 4">
    <name type="scientific">Symbiodinium necroappetens</name>
    <dbReference type="NCBI Taxonomy" id="1628268"/>
    <lineage>
        <taxon>Eukaryota</taxon>
        <taxon>Sar</taxon>
        <taxon>Alveolata</taxon>
        <taxon>Dinophyceae</taxon>
        <taxon>Suessiales</taxon>
        <taxon>Symbiodiniaceae</taxon>
        <taxon>Symbiodinium</taxon>
    </lineage>
</organism>
<feature type="compositionally biased region" description="Basic and acidic residues" evidence="2">
    <location>
        <begin position="334"/>
        <end position="364"/>
    </location>
</feature>
<gene>
    <name evidence="3" type="ORF">SNEC2469_LOCUS21447</name>
</gene>
<evidence type="ECO:0000256" key="1">
    <source>
        <dbReference type="SAM" id="Coils"/>
    </source>
</evidence>
<feature type="compositionally biased region" description="Basic and acidic residues" evidence="2">
    <location>
        <begin position="374"/>
        <end position="406"/>
    </location>
</feature>